<reference evidence="1 2" key="1">
    <citation type="journal article" date="2016" name="Nat. Commun.">
        <title>Thousands of microbial genomes shed light on interconnected biogeochemical processes in an aquifer system.</title>
        <authorList>
            <person name="Anantharaman K."/>
            <person name="Brown C.T."/>
            <person name="Hug L.A."/>
            <person name="Sharon I."/>
            <person name="Castelle C.J."/>
            <person name="Probst A.J."/>
            <person name="Thomas B.C."/>
            <person name="Singh A."/>
            <person name="Wilkins M.J."/>
            <person name="Karaoz U."/>
            <person name="Brodie E.L."/>
            <person name="Williams K.H."/>
            <person name="Hubbard S.S."/>
            <person name="Banfield J.F."/>
        </authorList>
    </citation>
    <scope>NUCLEOTIDE SEQUENCE [LARGE SCALE GENOMIC DNA]</scope>
</reference>
<gene>
    <name evidence="1" type="ORF">A2871_02050</name>
</gene>
<evidence type="ECO:0000313" key="1">
    <source>
        <dbReference type="EMBL" id="OGE18775.1"/>
    </source>
</evidence>
<name>A0A1F5IQW3_9BACT</name>
<proteinExistence type="predicted"/>
<comment type="caution">
    <text evidence="1">The sequence shown here is derived from an EMBL/GenBank/DDBJ whole genome shotgun (WGS) entry which is preliminary data.</text>
</comment>
<sequence length="277" mass="31510">MKTLVTHINPHLDDIAGIWLLKKFHPQFRDAKLEFVSAAHDLAAKEENQGKVFVGTGGGEFDEHKEGLDTCAGTLVYEYLKKEKHIPENEVLRRALDSLTEWNRLIDTGRAPDCQMSEFSVQAFIRNRDNSDKSSEKAVELGIEILERILVVLKRKQESLKDWQSKIEFQSRFGTSYAVISETVDREFCKTQGGLPAGKAGDLFLMYHPKHKGVQFFTPSFEIDLQPIYERVKSLDPEASWFLHQSHHMVICSSSSAPDSKPTKLSFEELIDVAKEL</sequence>
<organism evidence="1 2">
    <name type="scientific">Candidatus Daviesbacteria bacterium RIFCSPHIGHO2_01_FULL_41_23</name>
    <dbReference type="NCBI Taxonomy" id="1797764"/>
    <lineage>
        <taxon>Bacteria</taxon>
        <taxon>Candidatus Daviesiibacteriota</taxon>
    </lineage>
</organism>
<dbReference type="Proteomes" id="UP000176336">
    <property type="component" value="Unassembled WGS sequence"/>
</dbReference>
<dbReference type="EMBL" id="MFCR01000010">
    <property type="protein sequence ID" value="OGE18775.1"/>
    <property type="molecule type" value="Genomic_DNA"/>
</dbReference>
<evidence type="ECO:0000313" key="2">
    <source>
        <dbReference type="Proteomes" id="UP000176336"/>
    </source>
</evidence>
<accession>A0A1F5IQW3</accession>
<dbReference type="AlphaFoldDB" id="A0A1F5IQW3"/>
<protein>
    <submittedName>
        <fullName evidence="1">Uncharacterized protein</fullName>
    </submittedName>
</protein>